<dbReference type="EMBL" id="CP032412">
    <property type="protein sequence ID" value="AYB44390.1"/>
    <property type="molecule type" value="Genomic_DNA"/>
</dbReference>
<proteinExistence type="predicted"/>
<organism evidence="2 3">
    <name type="scientific">Paenibacillus lautus</name>
    <name type="common">Bacillus lautus</name>
    <dbReference type="NCBI Taxonomy" id="1401"/>
    <lineage>
        <taxon>Bacteria</taxon>
        <taxon>Bacillati</taxon>
        <taxon>Bacillota</taxon>
        <taxon>Bacilli</taxon>
        <taxon>Bacillales</taxon>
        <taxon>Paenibacillaceae</taxon>
        <taxon>Paenibacillus</taxon>
    </lineage>
</organism>
<name>A0A385TIQ0_PAELA</name>
<keyword evidence="3" id="KW-1185">Reference proteome</keyword>
<evidence type="ECO:0000313" key="2">
    <source>
        <dbReference type="EMBL" id="AYB44390.1"/>
    </source>
</evidence>
<accession>A0A385TIQ0</accession>
<evidence type="ECO:0000313" key="3">
    <source>
        <dbReference type="Proteomes" id="UP000266552"/>
    </source>
</evidence>
<dbReference type="AlphaFoldDB" id="A0A385TIQ0"/>
<protein>
    <submittedName>
        <fullName evidence="2">Uncharacterized protein</fullName>
    </submittedName>
</protein>
<dbReference type="Proteomes" id="UP000266552">
    <property type="component" value="Chromosome"/>
</dbReference>
<feature type="region of interest" description="Disordered" evidence="1">
    <location>
        <begin position="1"/>
        <end position="72"/>
    </location>
</feature>
<feature type="compositionally biased region" description="Basic and acidic residues" evidence="1">
    <location>
        <begin position="16"/>
        <end position="33"/>
    </location>
</feature>
<sequence length="72" mass="8103">MTTQDWKPSGKGFSPRLDKSMCEKGTSDRDHGKSSSGPIRPRSLQTVQHLIGDSKRNSEQPRYTSDIIIKWG</sequence>
<reference evidence="2 3" key="1">
    <citation type="submission" date="2018-09" db="EMBL/GenBank/DDBJ databases">
        <title>Genome Sequence of Paenibacillus lautus Strain E7593-69, Azo Dye-Degrading Bacteria, Isolated from Commercial Tattoo Inks.</title>
        <authorList>
            <person name="Nho S.W."/>
            <person name="Kim S.-J."/>
            <person name="Kweon O."/>
            <person name="Cerniglia C.E."/>
        </authorList>
    </citation>
    <scope>NUCLEOTIDE SEQUENCE [LARGE SCALE GENOMIC DNA]</scope>
    <source>
        <strain evidence="2 3">E7593-69</strain>
    </source>
</reference>
<evidence type="ECO:0000256" key="1">
    <source>
        <dbReference type="SAM" id="MobiDB-lite"/>
    </source>
</evidence>
<gene>
    <name evidence="2" type="ORF">D5F53_14315</name>
</gene>
<dbReference type="KEGG" id="plw:D5F53_14315"/>